<dbReference type="Gene3D" id="3.40.109.10">
    <property type="entry name" value="NADH Oxidase"/>
    <property type="match status" value="1"/>
</dbReference>
<dbReference type="CDD" id="cd02137">
    <property type="entry name" value="MhqN-like"/>
    <property type="match status" value="1"/>
</dbReference>
<proteinExistence type="inferred from homology"/>
<dbReference type="EMBL" id="NVMX01000387">
    <property type="protein sequence ID" value="PDZ93811.1"/>
    <property type="molecule type" value="Genomic_DNA"/>
</dbReference>
<accession>A0A9X6SRR7</accession>
<feature type="domain" description="Nitroreductase" evidence="3">
    <location>
        <begin position="8"/>
        <end position="183"/>
    </location>
</feature>
<evidence type="ECO:0000313" key="4">
    <source>
        <dbReference type="EMBL" id="PDZ93811.1"/>
    </source>
</evidence>
<dbReference type="InterPro" id="IPR029479">
    <property type="entry name" value="Nitroreductase"/>
</dbReference>
<dbReference type="Proteomes" id="UP000219922">
    <property type="component" value="Unassembled WGS sequence"/>
</dbReference>
<dbReference type="PANTHER" id="PTHR43673">
    <property type="entry name" value="NAD(P)H NITROREDUCTASE YDGI-RELATED"/>
    <property type="match status" value="1"/>
</dbReference>
<name>A0A9X6SRR7_BACCE</name>
<protein>
    <submittedName>
        <fullName evidence="4">Nitroreductase family protein</fullName>
    </submittedName>
</protein>
<dbReference type="GO" id="GO:0016491">
    <property type="term" value="F:oxidoreductase activity"/>
    <property type="evidence" value="ECO:0007669"/>
    <property type="project" value="UniProtKB-KW"/>
</dbReference>
<evidence type="ECO:0000259" key="3">
    <source>
        <dbReference type="Pfam" id="PF00881"/>
    </source>
</evidence>
<comment type="similarity">
    <text evidence="1">Belongs to the nitroreductase family.</text>
</comment>
<reference evidence="4 5" key="1">
    <citation type="submission" date="2017-09" db="EMBL/GenBank/DDBJ databases">
        <title>Large-scale bioinformatics analysis of Bacillus genomes uncovers conserved roles of natural products in bacterial physiology.</title>
        <authorList>
            <consortium name="Agbiome Team Llc"/>
            <person name="Bleich R.M."/>
            <person name="Grubbs K.J."/>
            <person name="Santa Maria K.C."/>
            <person name="Allen S.E."/>
            <person name="Farag S."/>
            <person name="Shank E.A."/>
            <person name="Bowers A."/>
        </authorList>
    </citation>
    <scope>NUCLEOTIDE SEQUENCE [LARGE SCALE GENOMIC DNA]</scope>
    <source>
        <strain evidence="4 5">AFS092789</strain>
    </source>
</reference>
<evidence type="ECO:0000313" key="5">
    <source>
        <dbReference type="Proteomes" id="UP000219922"/>
    </source>
</evidence>
<dbReference type="AlphaFoldDB" id="A0A9X6SRR7"/>
<dbReference type="SUPFAM" id="SSF55469">
    <property type="entry name" value="FMN-dependent nitroreductase-like"/>
    <property type="match status" value="1"/>
</dbReference>
<organism evidence="4 5">
    <name type="scientific">Bacillus cereus</name>
    <dbReference type="NCBI Taxonomy" id="1396"/>
    <lineage>
        <taxon>Bacteria</taxon>
        <taxon>Bacillati</taxon>
        <taxon>Bacillota</taxon>
        <taxon>Bacilli</taxon>
        <taxon>Bacillales</taxon>
        <taxon>Bacillaceae</taxon>
        <taxon>Bacillus</taxon>
        <taxon>Bacillus cereus group</taxon>
    </lineage>
</organism>
<dbReference type="Pfam" id="PF00881">
    <property type="entry name" value="Nitroreductase"/>
    <property type="match status" value="1"/>
</dbReference>
<sequence length="207" mass="23931">MNFEELAKARRSAVNFVEGVEMTDEDFHKIFELTKLSPSCFNLQHAHYVVVRDKETKELIKEAGFRQHKIHTASAVVLVFGDKDAYQNVENIYMGMKMLKMIDEWEYENIVNGARGLYESKGERFQEEEAIRNAALSAMSFMYAAQHYGWETCPMIGFDEDTIKSILNAPDNMRPALMITIGKGDETKIRKRGYRKPMGEFVKFDSF</sequence>
<comment type="caution">
    <text evidence="4">The sequence shown here is derived from an EMBL/GenBank/DDBJ whole genome shotgun (WGS) entry which is preliminary data.</text>
</comment>
<keyword evidence="2" id="KW-0560">Oxidoreductase</keyword>
<dbReference type="InterPro" id="IPR000415">
    <property type="entry name" value="Nitroreductase-like"/>
</dbReference>
<dbReference type="PANTHER" id="PTHR43673:SF12">
    <property type="entry name" value="PROTEIN DRGA"/>
    <property type="match status" value="1"/>
</dbReference>
<evidence type="ECO:0000256" key="2">
    <source>
        <dbReference type="ARBA" id="ARBA00023002"/>
    </source>
</evidence>
<evidence type="ECO:0000256" key="1">
    <source>
        <dbReference type="ARBA" id="ARBA00007118"/>
    </source>
</evidence>
<gene>
    <name evidence="4" type="ORF">CON36_37210</name>
</gene>